<accession>A0A857DLE3</accession>
<proteinExistence type="predicted"/>
<dbReference type="PANTHER" id="PTHR43723:SF1">
    <property type="entry name" value="COBALT TRANSPORT PROTEIN CBIQ"/>
    <property type="match status" value="1"/>
</dbReference>
<feature type="transmembrane region" description="Helical" evidence="6">
    <location>
        <begin position="238"/>
        <end position="255"/>
    </location>
</feature>
<dbReference type="GO" id="GO:0043190">
    <property type="term" value="C:ATP-binding cassette (ABC) transporter complex"/>
    <property type="evidence" value="ECO:0007669"/>
    <property type="project" value="InterPro"/>
</dbReference>
<dbReference type="InterPro" id="IPR003339">
    <property type="entry name" value="ABC/ECF_trnsptr_transmembrane"/>
</dbReference>
<dbReference type="InterPro" id="IPR052770">
    <property type="entry name" value="Cobalt_transport_CbiQ"/>
</dbReference>
<dbReference type="CDD" id="cd16914">
    <property type="entry name" value="EcfT"/>
    <property type="match status" value="1"/>
</dbReference>
<name>A0A857DLE3_9FIRM</name>
<dbReference type="AlphaFoldDB" id="A0A857DLE3"/>
<keyword evidence="4 6" id="KW-1133">Transmembrane helix</keyword>
<evidence type="ECO:0000313" key="8">
    <source>
        <dbReference type="Proteomes" id="UP000430508"/>
    </source>
</evidence>
<feature type="transmembrane region" description="Helical" evidence="6">
    <location>
        <begin position="22"/>
        <end position="50"/>
    </location>
</feature>
<gene>
    <name evidence="7" type="primary">cbiQ</name>
    <name evidence="7" type="ORF">GQ588_14635</name>
</gene>
<comment type="subcellular location">
    <subcellularLocation>
        <location evidence="1">Cell membrane</location>
        <topology evidence="1">Multi-pass membrane protein</topology>
    </subcellularLocation>
</comment>
<reference evidence="7 8" key="1">
    <citation type="submission" date="2019-12" db="EMBL/GenBank/DDBJ databases">
        <title>Sequence classification of anaerobic respiratory reductive dehalogenases: First we see many, then we see few.</title>
        <authorList>
            <person name="Molenda O."/>
            <person name="Puentes Jacome L.A."/>
            <person name="Cao X."/>
            <person name="Nesbo C.L."/>
            <person name="Tang S."/>
            <person name="Morson N."/>
            <person name="Patron J."/>
            <person name="Lomheim L."/>
            <person name="Wishart D.S."/>
            <person name="Edwards E.A."/>
        </authorList>
    </citation>
    <scope>NUCLEOTIDE SEQUENCE [LARGE SCALE GENOMIC DNA]</scope>
    <source>
        <strain evidence="7 8">12DCA</strain>
    </source>
</reference>
<dbReference type="NCBIfam" id="TIGR02454">
    <property type="entry name" value="ECF_T_CbiQ"/>
    <property type="match status" value="1"/>
</dbReference>
<feature type="transmembrane region" description="Helical" evidence="6">
    <location>
        <begin position="120"/>
        <end position="143"/>
    </location>
</feature>
<evidence type="ECO:0000256" key="6">
    <source>
        <dbReference type="SAM" id="Phobius"/>
    </source>
</evidence>
<dbReference type="Proteomes" id="UP000430508">
    <property type="component" value="Chromosome"/>
</dbReference>
<keyword evidence="2" id="KW-1003">Cell membrane</keyword>
<dbReference type="RefSeq" id="WP_158208677.1">
    <property type="nucleotide sequence ID" value="NZ_CP046996.1"/>
</dbReference>
<evidence type="ECO:0000256" key="2">
    <source>
        <dbReference type="ARBA" id="ARBA00022475"/>
    </source>
</evidence>
<keyword evidence="5 6" id="KW-0472">Membrane</keyword>
<dbReference type="PANTHER" id="PTHR43723">
    <property type="entry name" value="COBALT TRANSPORT PROTEIN CBIQ"/>
    <property type="match status" value="1"/>
</dbReference>
<dbReference type="EMBL" id="CP046996">
    <property type="protein sequence ID" value="QHA01787.1"/>
    <property type="molecule type" value="Genomic_DNA"/>
</dbReference>
<dbReference type="InterPro" id="IPR012809">
    <property type="entry name" value="ECF_CbiQ"/>
</dbReference>
<organism evidence="7 8">
    <name type="scientific">Dehalobacter restrictus</name>
    <dbReference type="NCBI Taxonomy" id="55583"/>
    <lineage>
        <taxon>Bacteria</taxon>
        <taxon>Bacillati</taxon>
        <taxon>Bacillota</taxon>
        <taxon>Clostridia</taxon>
        <taxon>Eubacteriales</taxon>
        <taxon>Desulfitobacteriaceae</taxon>
        <taxon>Dehalobacter</taxon>
    </lineage>
</organism>
<keyword evidence="3 6" id="KW-0812">Transmembrane</keyword>
<dbReference type="Pfam" id="PF02361">
    <property type="entry name" value="CbiQ"/>
    <property type="match status" value="1"/>
</dbReference>
<sequence length="263" mass="29024">MIYIDKYAYLSKLKQTNPLQKLVLAVSVLGVCLWADSVAVSILTLLIMGWYTVCKGGTPVGIFIRLMLVPLSFLVIGVLTIAVNVSGDKDVFVFSVYAFGMYIGVSQSGILSAANLFFKALGAVSCLYYLSLSTPMVDLLAVLRKLKVPRLMVELMGLIYWFIFVFLEMADTMFTAQNSRLGYAGLSSGYRSLAALASSLFIRSYQRADELYIALEARGYDGELSVIHEQAETHWTEYIPIVLINLFLIAVALFSKQLTGGLL</sequence>
<protein>
    <submittedName>
        <fullName evidence="7">Cobalt ECF transporter T component CbiQ</fullName>
    </submittedName>
</protein>
<evidence type="ECO:0000256" key="1">
    <source>
        <dbReference type="ARBA" id="ARBA00004651"/>
    </source>
</evidence>
<evidence type="ECO:0000256" key="4">
    <source>
        <dbReference type="ARBA" id="ARBA00022989"/>
    </source>
</evidence>
<feature type="transmembrane region" description="Helical" evidence="6">
    <location>
        <begin position="62"/>
        <end position="85"/>
    </location>
</feature>
<dbReference type="GO" id="GO:0006824">
    <property type="term" value="P:cobalt ion transport"/>
    <property type="evidence" value="ECO:0007669"/>
    <property type="project" value="InterPro"/>
</dbReference>
<evidence type="ECO:0000256" key="5">
    <source>
        <dbReference type="ARBA" id="ARBA00023136"/>
    </source>
</evidence>
<feature type="transmembrane region" description="Helical" evidence="6">
    <location>
        <begin position="155"/>
        <end position="176"/>
    </location>
</feature>
<feature type="transmembrane region" description="Helical" evidence="6">
    <location>
        <begin position="92"/>
        <end position="114"/>
    </location>
</feature>
<evidence type="ECO:0000313" key="7">
    <source>
        <dbReference type="EMBL" id="QHA01787.1"/>
    </source>
</evidence>
<evidence type="ECO:0000256" key="3">
    <source>
        <dbReference type="ARBA" id="ARBA00022692"/>
    </source>
</evidence>